<dbReference type="OrthoDB" id="8795416at2"/>
<gene>
    <name evidence="1" type="ORF">PTE31013_04628</name>
</gene>
<dbReference type="Proteomes" id="UP000334380">
    <property type="component" value="Unassembled WGS sequence"/>
</dbReference>
<accession>A0A5E4YKU1</accession>
<dbReference type="RefSeq" id="WP_150614973.1">
    <property type="nucleotide sequence ID" value="NZ_CABPRU010000016.1"/>
</dbReference>
<keyword evidence="2" id="KW-1185">Reference proteome</keyword>
<protein>
    <submittedName>
        <fullName evidence="1">Uncharacterized protein</fullName>
    </submittedName>
</protein>
<evidence type="ECO:0000313" key="2">
    <source>
        <dbReference type="Proteomes" id="UP000334380"/>
    </source>
</evidence>
<name>A0A5E4YKU1_9BURK</name>
<proteinExistence type="predicted"/>
<sequence>MTTPTFPSYMPAPMIAGFAQSPDFGMLVTQMDSGPDKQRPRNSVAIIQRTLQFLVESLANRNAFEVWVRDSLAGGSLWFNWPDPLSGTTKLARIVGGKVDYAPSDSVNAWAVKFTLETYG</sequence>
<organism evidence="1 2">
    <name type="scientific">Pandoraea terrigena</name>
    <dbReference type="NCBI Taxonomy" id="2508292"/>
    <lineage>
        <taxon>Bacteria</taxon>
        <taxon>Pseudomonadati</taxon>
        <taxon>Pseudomonadota</taxon>
        <taxon>Betaproteobacteria</taxon>
        <taxon>Burkholderiales</taxon>
        <taxon>Burkholderiaceae</taxon>
        <taxon>Pandoraea</taxon>
    </lineage>
</organism>
<dbReference type="EMBL" id="CABPRU010000016">
    <property type="protein sequence ID" value="VVE49359.1"/>
    <property type="molecule type" value="Genomic_DNA"/>
</dbReference>
<evidence type="ECO:0000313" key="1">
    <source>
        <dbReference type="EMBL" id="VVE49359.1"/>
    </source>
</evidence>
<reference evidence="1 2" key="1">
    <citation type="submission" date="2019-08" db="EMBL/GenBank/DDBJ databases">
        <authorList>
            <person name="Peeters C."/>
        </authorList>
    </citation>
    <scope>NUCLEOTIDE SEQUENCE [LARGE SCALE GENOMIC DNA]</scope>
    <source>
        <strain evidence="1 2">LMG 31013</strain>
    </source>
</reference>
<dbReference type="AlphaFoldDB" id="A0A5E4YKU1"/>